<protein>
    <submittedName>
        <fullName evidence="3">DUF3592 domain-containing protein</fullName>
    </submittedName>
</protein>
<keyword evidence="1" id="KW-0472">Membrane</keyword>
<gene>
    <name evidence="3" type="ORF">LK996_03315</name>
</gene>
<keyword evidence="1" id="KW-1133">Transmembrane helix</keyword>
<dbReference type="EMBL" id="JAJGAK010000001">
    <property type="protein sequence ID" value="MCC8362104.1"/>
    <property type="molecule type" value="Genomic_DNA"/>
</dbReference>
<keyword evidence="1" id="KW-0812">Transmembrane</keyword>
<dbReference type="Pfam" id="PF12158">
    <property type="entry name" value="DUF3592"/>
    <property type="match status" value="1"/>
</dbReference>
<name>A0ABS8JES5_9GAMM</name>
<evidence type="ECO:0000256" key="1">
    <source>
        <dbReference type="SAM" id="Phobius"/>
    </source>
</evidence>
<proteinExistence type="predicted"/>
<organism evidence="3 4">
    <name type="scientific">Noviluteimonas lactosilytica</name>
    <dbReference type="NCBI Taxonomy" id="2888523"/>
    <lineage>
        <taxon>Bacteria</taxon>
        <taxon>Pseudomonadati</taxon>
        <taxon>Pseudomonadota</taxon>
        <taxon>Gammaproteobacteria</taxon>
        <taxon>Lysobacterales</taxon>
        <taxon>Lysobacteraceae</taxon>
        <taxon>Noviluteimonas</taxon>
    </lineage>
</organism>
<evidence type="ECO:0000313" key="4">
    <source>
        <dbReference type="Proteomes" id="UP001165293"/>
    </source>
</evidence>
<evidence type="ECO:0000313" key="3">
    <source>
        <dbReference type="EMBL" id="MCC8362104.1"/>
    </source>
</evidence>
<feature type="domain" description="DUF3592" evidence="2">
    <location>
        <begin position="56"/>
        <end position="126"/>
    </location>
</feature>
<reference evidence="3" key="1">
    <citation type="submission" date="2021-10" db="EMBL/GenBank/DDBJ databases">
        <authorList>
            <person name="Lyu M."/>
            <person name="Wang X."/>
            <person name="Meng X."/>
            <person name="Xu K."/>
        </authorList>
    </citation>
    <scope>NUCLEOTIDE SEQUENCE</scope>
    <source>
        <strain evidence="3">A6</strain>
    </source>
</reference>
<evidence type="ECO:0000259" key="2">
    <source>
        <dbReference type="Pfam" id="PF12158"/>
    </source>
</evidence>
<feature type="transmembrane region" description="Helical" evidence="1">
    <location>
        <begin position="131"/>
        <end position="148"/>
    </location>
</feature>
<comment type="caution">
    <text evidence="3">The sequence shown here is derived from an EMBL/GenBank/DDBJ whole genome shotgun (WGS) entry which is preliminary data.</text>
</comment>
<keyword evidence="4" id="KW-1185">Reference proteome</keyword>
<dbReference type="RefSeq" id="WP_230525730.1">
    <property type="nucleotide sequence ID" value="NZ_JAJGAK010000001.1"/>
</dbReference>
<accession>A0ABS8JES5</accession>
<dbReference type="InterPro" id="IPR021994">
    <property type="entry name" value="DUF3592"/>
</dbReference>
<dbReference type="Proteomes" id="UP001165293">
    <property type="component" value="Unassembled WGS sequence"/>
</dbReference>
<sequence>MLTMAQWTLLAALAQFALASYEAWRIHMGLASRQWPQVIGKVGKVWQEDDFVQDVGDNEGTHSVHARYRYQVGARWYDGKRLSYGVTDRIRFNEALDLMHGLRAGTDVDVYYDPDNPRRAVLFPGSSTGNVVLLATWIVGAVLTMWFAS</sequence>